<keyword evidence="2" id="KW-1133">Transmembrane helix</keyword>
<evidence type="ECO:0000256" key="1">
    <source>
        <dbReference type="SAM" id="MobiDB-lite"/>
    </source>
</evidence>
<evidence type="ECO:0000256" key="2">
    <source>
        <dbReference type="SAM" id="Phobius"/>
    </source>
</evidence>
<evidence type="ECO:0000313" key="3">
    <source>
        <dbReference type="EMBL" id="BDR54530.1"/>
    </source>
</evidence>
<dbReference type="EMBL" id="AP026800">
    <property type="protein sequence ID" value="BDR54530.1"/>
    <property type="molecule type" value="Genomic_DNA"/>
</dbReference>
<dbReference type="Proteomes" id="UP001321748">
    <property type="component" value="Chromosome"/>
</dbReference>
<feature type="compositionally biased region" description="Polar residues" evidence="1">
    <location>
        <begin position="68"/>
        <end position="79"/>
    </location>
</feature>
<proteinExistence type="predicted"/>
<protein>
    <submittedName>
        <fullName evidence="3">Uncharacterized protein</fullName>
    </submittedName>
</protein>
<keyword evidence="2" id="KW-0472">Membrane</keyword>
<gene>
    <name evidence="3" type="ORF">KIMH_06410</name>
    <name evidence="4" type="ORF">KIMH_06660</name>
</gene>
<feature type="region of interest" description="Disordered" evidence="1">
    <location>
        <begin position="314"/>
        <end position="360"/>
    </location>
</feature>
<evidence type="ECO:0000313" key="5">
    <source>
        <dbReference type="Proteomes" id="UP001321748"/>
    </source>
</evidence>
<dbReference type="RefSeq" id="WP_317643541.1">
    <property type="nucleotide sequence ID" value="NZ_AP026800.1"/>
</dbReference>
<accession>A0ABM8BC94</accession>
<organism evidence="3 5">
    <name type="scientific">Bombiscardovia apis</name>
    <dbReference type="NCBI Taxonomy" id="2932182"/>
    <lineage>
        <taxon>Bacteria</taxon>
        <taxon>Bacillati</taxon>
        <taxon>Actinomycetota</taxon>
        <taxon>Actinomycetes</taxon>
        <taxon>Bifidobacteriales</taxon>
        <taxon>Bifidobacteriaceae</taxon>
        <taxon>Bombiscardovia</taxon>
    </lineage>
</organism>
<sequence length="360" mass="39471">MSDDQQNFDNNQPGNAPGNDAQSAPQNQPMAQSNQEADPAQGQVPFDTQAPTQSYAGNDGSYMGGNDGSQFNQGAQENYGTGQVPFADVKEHEQEAKKKTIAIIVAIIAVIAIVAALLVWKPWGVKRADYEEAVHATRLLEEQKATINEYIGKLYKGDKSSSSQDADKLKQAVNKLDKMTKDFGSLKAVKDSAVKDKYQAYSDKEQSYKTYVEGLIDSAPAYAKAEKACGDTSKLTDSDSEDYIEQLNTFIGSCKTGLEQAAKVPNKTISEYTSQAGKVMGKLQDVMKQMTDLINNLNASNANDSLTKMEDLQKEASKLERETPDFNEFNAKLDKEKEKATPEDSLQDLMDTLNARLAQK</sequence>
<keyword evidence="2" id="KW-0812">Transmembrane</keyword>
<reference evidence="3 5" key="1">
    <citation type="journal article" date="2023" name="Microbiol. Spectr.">
        <title>Symbiosis of Carpenter Bees with Uncharacterized Lactic Acid Bacteria Showing NAD Auxotrophy.</title>
        <authorList>
            <person name="Kawasaki S."/>
            <person name="Ozawa K."/>
            <person name="Mori T."/>
            <person name="Yamamoto A."/>
            <person name="Ito M."/>
            <person name="Ohkuma M."/>
            <person name="Sakamoto M."/>
            <person name="Matsutani M."/>
        </authorList>
    </citation>
    <scope>NUCLEOTIDE SEQUENCE [LARGE SCALE GENOMIC DNA]</scope>
    <source>
        <strain evidence="3 5">KimH</strain>
    </source>
</reference>
<name>A0ABM8BC94_9BIFI</name>
<feature type="transmembrane region" description="Helical" evidence="2">
    <location>
        <begin position="100"/>
        <end position="120"/>
    </location>
</feature>
<feature type="compositionally biased region" description="Polar residues" evidence="1">
    <location>
        <begin position="1"/>
        <end position="36"/>
    </location>
</feature>
<feature type="compositionally biased region" description="Basic and acidic residues" evidence="1">
    <location>
        <begin position="314"/>
        <end position="324"/>
    </location>
</feature>
<evidence type="ECO:0000313" key="4">
    <source>
        <dbReference type="EMBL" id="BDR54555.1"/>
    </source>
</evidence>
<feature type="compositionally biased region" description="Basic and acidic residues" evidence="1">
    <location>
        <begin position="331"/>
        <end position="342"/>
    </location>
</feature>
<keyword evidence="5" id="KW-1185">Reference proteome</keyword>
<feature type="region of interest" description="Disordered" evidence="1">
    <location>
        <begin position="1"/>
        <end position="79"/>
    </location>
</feature>
<dbReference type="EMBL" id="AP026800">
    <property type="protein sequence ID" value="BDR54555.1"/>
    <property type="molecule type" value="Genomic_DNA"/>
</dbReference>